<name>A0A0F8XJQ1_9ZZZZ</name>
<organism evidence="1">
    <name type="scientific">marine sediment metagenome</name>
    <dbReference type="NCBI Taxonomy" id="412755"/>
    <lineage>
        <taxon>unclassified sequences</taxon>
        <taxon>metagenomes</taxon>
        <taxon>ecological metagenomes</taxon>
    </lineage>
</organism>
<reference evidence="1" key="1">
    <citation type="journal article" date="2015" name="Nature">
        <title>Complex archaea that bridge the gap between prokaryotes and eukaryotes.</title>
        <authorList>
            <person name="Spang A."/>
            <person name="Saw J.H."/>
            <person name="Jorgensen S.L."/>
            <person name="Zaremba-Niedzwiedzka K."/>
            <person name="Martijn J."/>
            <person name="Lind A.E."/>
            <person name="van Eijk R."/>
            <person name="Schleper C."/>
            <person name="Guy L."/>
            <person name="Ettema T.J."/>
        </authorList>
    </citation>
    <scope>NUCLEOTIDE SEQUENCE</scope>
</reference>
<gene>
    <name evidence="1" type="ORF">LCGC14_3015420</name>
</gene>
<comment type="caution">
    <text evidence="1">The sequence shown here is derived from an EMBL/GenBank/DDBJ whole genome shotgun (WGS) entry which is preliminary data.</text>
</comment>
<protein>
    <submittedName>
        <fullName evidence="1">Uncharacterized protein</fullName>
    </submittedName>
</protein>
<accession>A0A0F8XJQ1</accession>
<proteinExistence type="predicted"/>
<sequence>NFAKLLHKILNIIRLTPKIMKYCHDCLTPINRYSKEEYCAICKKDRALKESSTA</sequence>
<dbReference type="AlphaFoldDB" id="A0A0F8XJQ1"/>
<evidence type="ECO:0000313" key="1">
    <source>
        <dbReference type="EMBL" id="KKK61330.1"/>
    </source>
</evidence>
<feature type="non-terminal residue" evidence="1">
    <location>
        <position position="1"/>
    </location>
</feature>
<dbReference type="EMBL" id="LAZR01062531">
    <property type="protein sequence ID" value="KKK61330.1"/>
    <property type="molecule type" value="Genomic_DNA"/>
</dbReference>